<accession>M2RBF8</accession>
<dbReference type="Gene3D" id="2.170.260.10">
    <property type="entry name" value="paz domain"/>
    <property type="match status" value="1"/>
</dbReference>
<evidence type="ECO:0000259" key="2">
    <source>
        <dbReference type="PROSITE" id="PS50821"/>
    </source>
</evidence>
<reference evidence="4 5" key="1">
    <citation type="journal article" date="2012" name="Proc. Natl. Acad. Sci. U.S.A.">
        <title>Comparative genomics of Ceriporiopsis subvermispora and Phanerochaete chrysosporium provide insight into selective ligninolysis.</title>
        <authorList>
            <person name="Fernandez-Fueyo E."/>
            <person name="Ruiz-Duenas F.J."/>
            <person name="Ferreira P."/>
            <person name="Floudas D."/>
            <person name="Hibbett D.S."/>
            <person name="Canessa P."/>
            <person name="Larrondo L.F."/>
            <person name="James T.Y."/>
            <person name="Seelenfreund D."/>
            <person name="Lobos S."/>
            <person name="Polanco R."/>
            <person name="Tello M."/>
            <person name="Honda Y."/>
            <person name="Watanabe T."/>
            <person name="Watanabe T."/>
            <person name="Ryu J.S."/>
            <person name="Kubicek C.P."/>
            <person name="Schmoll M."/>
            <person name="Gaskell J."/>
            <person name="Hammel K.E."/>
            <person name="St John F.J."/>
            <person name="Vanden Wymelenberg A."/>
            <person name="Sabat G."/>
            <person name="Splinter BonDurant S."/>
            <person name="Syed K."/>
            <person name="Yadav J.S."/>
            <person name="Doddapaneni H."/>
            <person name="Subramanian V."/>
            <person name="Lavin J.L."/>
            <person name="Oguiza J.A."/>
            <person name="Perez G."/>
            <person name="Pisabarro A.G."/>
            <person name="Ramirez L."/>
            <person name="Santoyo F."/>
            <person name="Master E."/>
            <person name="Coutinho P.M."/>
            <person name="Henrissat B."/>
            <person name="Lombard V."/>
            <person name="Magnuson J.K."/>
            <person name="Kuees U."/>
            <person name="Hori C."/>
            <person name="Igarashi K."/>
            <person name="Samejima M."/>
            <person name="Held B.W."/>
            <person name="Barry K.W."/>
            <person name="LaButti K.M."/>
            <person name="Lapidus A."/>
            <person name="Lindquist E.A."/>
            <person name="Lucas S.M."/>
            <person name="Riley R."/>
            <person name="Salamov A.A."/>
            <person name="Hoffmeister D."/>
            <person name="Schwenk D."/>
            <person name="Hadar Y."/>
            <person name="Yarden O."/>
            <person name="de Vries R.P."/>
            <person name="Wiebenga A."/>
            <person name="Stenlid J."/>
            <person name="Eastwood D."/>
            <person name="Grigoriev I.V."/>
            <person name="Berka R.M."/>
            <person name="Blanchette R.A."/>
            <person name="Kersten P."/>
            <person name="Martinez A.T."/>
            <person name="Vicuna R."/>
            <person name="Cullen D."/>
        </authorList>
    </citation>
    <scope>NUCLEOTIDE SEQUENCE [LARGE SCALE GENOMIC DNA]</scope>
    <source>
        <strain evidence="4 5">B</strain>
    </source>
</reference>
<dbReference type="Proteomes" id="UP000016930">
    <property type="component" value="Unassembled WGS sequence"/>
</dbReference>
<sequence length="763" mass="84714">MTFVVTILYQNELDVSVLQSYVNADRTAIAANLLPVISALNLILQQYASRSGVRVIKERRTSENKYFFPTSDRFALGTRTEAWKGFYVSVRPTFKQLMVNINVCMTAFHTVGNLAERMMEFGRGAGGIPSALSGQLKVVATHLGYPRKYSIFRIEKNTPRNTHFDCEEFGGKISVADYFKRKYKINLRHANDLPLVNVGGSNRATYLPPEICEILDGQPYRGKLDGRETSHMIRGAANRPDVNANSIVNEGLPYLGLGPGTPDSALDGFGIQVGQDMTVVPARVLPAPNITYSAGRASPREGSWNLIDVKFQSGGDMTNWAVLLVQGEGTNAFAGPDDPGLPSFLLQFSQMCAKSGISVPRVPPTILATGPLRGSREEPLQVIRRTLESGLNMKRKPSFVLVLLANDDNTIYAGIKRFCDVDLGVHTVHMLLTKARGDARKQAQYFANVALKVNIKLGGVNHVLDNQATKWLTDKRTMLVGIDVTHPGPRSQLGSPSIAAVVASIDNHFVQFPASLMLQKPDWNKEAKEVIPSPNLTNMMIERLKAYSRSSKGLPERVFVYRDGVSEGQYDKVLQYELPQILDAFKRVPSNTPYKPKLTIVICGKRHNVRLYATDNRDVTRNGNTLPGTVVDRGITYVYHNDFYLQAHAGLQGTVKSTHYVVVYDENHYTADVLQQGTHTASYLYARATKAVSLVPPAYYADLACERARYYLHNLLNLADASSRGGGRNTADREAEKERVYREAERIWGEGVHADLKESMFYI</sequence>
<dbReference type="SMART" id="SM00949">
    <property type="entry name" value="PAZ"/>
    <property type="match status" value="1"/>
</dbReference>
<evidence type="ECO:0008006" key="6">
    <source>
        <dbReference type="Google" id="ProtNLM"/>
    </source>
</evidence>
<dbReference type="CDD" id="cd02846">
    <property type="entry name" value="PAZ_argonaute_like"/>
    <property type="match status" value="1"/>
</dbReference>
<proteinExistence type="inferred from homology"/>
<gene>
    <name evidence="4" type="ORF">CERSUDRAFT_115695</name>
</gene>
<dbReference type="HOGENOM" id="CLU_004544_4_3_1"/>
<dbReference type="InterPro" id="IPR014811">
    <property type="entry name" value="ArgoL1"/>
</dbReference>
<organism evidence="4 5">
    <name type="scientific">Ceriporiopsis subvermispora (strain B)</name>
    <name type="common">White-rot fungus</name>
    <name type="synonym">Gelatoporia subvermispora</name>
    <dbReference type="NCBI Taxonomy" id="914234"/>
    <lineage>
        <taxon>Eukaryota</taxon>
        <taxon>Fungi</taxon>
        <taxon>Dikarya</taxon>
        <taxon>Basidiomycota</taxon>
        <taxon>Agaricomycotina</taxon>
        <taxon>Agaricomycetes</taxon>
        <taxon>Polyporales</taxon>
        <taxon>Gelatoporiaceae</taxon>
        <taxon>Gelatoporia</taxon>
    </lineage>
</organism>
<dbReference type="InterPro" id="IPR003165">
    <property type="entry name" value="Piwi"/>
</dbReference>
<protein>
    <recommendedName>
        <fullName evidence="6">Piwi domain-containing protein</fullName>
    </recommendedName>
</protein>
<dbReference type="Gene3D" id="3.40.50.2300">
    <property type="match status" value="1"/>
</dbReference>
<dbReference type="InterPro" id="IPR003100">
    <property type="entry name" value="PAZ_dom"/>
</dbReference>
<dbReference type="SUPFAM" id="SSF101690">
    <property type="entry name" value="PAZ domain"/>
    <property type="match status" value="1"/>
</dbReference>
<dbReference type="GO" id="GO:0003723">
    <property type="term" value="F:RNA binding"/>
    <property type="evidence" value="ECO:0007669"/>
    <property type="project" value="InterPro"/>
</dbReference>
<dbReference type="Gene3D" id="3.30.420.10">
    <property type="entry name" value="Ribonuclease H-like superfamily/Ribonuclease H"/>
    <property type="match status" value="1"/>
</dbReference>
<dbReference type="InterPro" id="IPR045246">
    <property type="entry name" value="Piwi_ago-like"/>
</dbReference>
<feature type="domain" description="Piwi" evidence="3">
    <location>
        <begin position="399"/>
        <end position="713"/>
    </location>
</feature>
<dbReference type="SMART" id="SM01163">
    <property type="entry name" value="DUF1785"/>
    <property type="match status" value="1"/>
</dbReference>
<dbReference type="InterPro" id="IPR036085">
    <property type="entry name" value="PAZ_dom_sf"/>
</dbReference>
<dbReference type="SUPFAM" id="SSF53098">
    <property type="entry name" value="Ribonuclease H-like"/>
    <property type="match status" value="1"/>
</dbReference>
<dbReference type="PANTHER" id="PTHR22891">
    <property type="entry name" value="EUKARYOTIC TRANSLATION INITIATION FACTOR 2C"/>
    <property type="match status" value="1"/>
</dbReference>
<dbReference type="InterPro" id="IPR036397">
    <property type="entry name" value="RNaseH_sf"/>
</dbReference>
<dbReference type="InterPro" id="IPR012337">
    <property type="entry name" value="RNaseH-like_sf"/>
</dbReference>
<dbReference type="Pfam" id="PF08699">
    <property type="entry name" value="ArgoL1"/>
    <property type="match status" value="1"/>
</dbReference>
<evidence type="ECO:0000256" key="1">
    <source>
        <dbReference type="RuleBase" id="RU361178"/>
    </source>
</evidence>
<dbReference type="STRING" id="914234.M2RBF8"/>
<dbReference type="Pfam" id="PF16488">
    <property type="entry name" value="ArgoL2"/>
    <property type="match status" value="1"/>
</dbReference>
<evidence type="ECO:0000259" key="3">
    <source>
        <dbReference type="PROSITE" id="PS50822"/>
    </source>
</evidence>
<dbReference type="Pfam" id="PF02170">
    <property type="entry name" value="PAZ"/>
    <property type="match status" value="1"/>
</dbReference>
<dbReference type="CDD" id="cd04657">
    <property type="entry name" value="Piwi_ago-like"/>
    <property type="match status" value="1"/>
</dbReference>
<dbReference type="PROSITE" id="PS50822">
    <property type="entry name" value="PIWI"/>
    <property type="match status" value="1"/>
</dbReference>
<dbReference type="OrthoDB" id="10252740at2759"/>
<evidence type="ECO:0000313" key="4">
    <source>
        <dbReference type="EMBL" id="EMD35747.1"/>
    </source>
</evidence>
<dbReference type="AlphaFoldDB" id="M2RBF8"/>
<dbReference type="SMART" id="SM00950">
    <property type="entry name" value="Piwi"/>
    <property type="match status" value="1"/>
</dbReference>
<dbReference type="EMBL" id="KB445799">
    <property type="protein sequence ID" value="EMD35747.1"/>
    <property type="molecule type" value="Genomic_DNA"/>
</dbReference>
<dbReference type="PROSITE" id="PS50821">
    <property type="entry name" value="PAZ"/>
    <property type="match status" value="1"/>
</dbReference>
<comment type="similarity">
    <text evidence="1">Belongs to the argonaute family.</text>
</comment>
<feature type="domain" description="PAZ" evidence="2">
    <location>
        <begin position="117"/>
        <end position="216"/>
    </location>
</feature>
<dbReference type="Pfam" id="PF02171">
    <property type="entry name" value="Piwi"/>
    <property type="match status" value="1"/>
</dbReference>
<dbReference type="InterPro" id="IPR032472">
    <property type="entry name" value="ArgoL2"/>
</dbReference>
<name>M2RBF8_CERS8</name>
<keyword evidence="5" id="KW-1185">Reference proteome</keyword>
<evidence type="ECO:0000313" key="5">
    <source>
        <dbReference type="Proteomes" id="UP000016930"/>
    </source>
</evidence>